<evidence type="ECO:0000313" key="2">
    <source>
        <dbReference type="Proteomes" id="UP000076532"/>
    </source>
</evidence>
<organism evidence="1 2">
    <name type="scientific">Athelia psychrophila</name>
    <dbReference type="NCBI Taxonomy" id="1759441"/>
    <lineage>
        <taxon>Eukaryota</taxon>
        <taxon>Fungi</taxon>
        <taxon>Dikarya</taxon>
        <taxon>Basidiomycota</taxon>
        <taxon>Agaricomycotina</taxon>
        <taxon>Agaricomycetes</taxon>
        <taxon>Agaricomycetidae</taxon>
        <taxon>Atheliales</taxon>
        <taxon>Atheliaceae</taxon>
        <taxon>Athelia</taxon>
    </lineage>
</organism>
<dbReference type="AlphaFoldDB" id="A0A166D454"/>
<protein>
    <submittedName>
        <fullName evidence="1">Uncharacterized protein</fullName>
    </submittedName>
</protein>
<evidence type="ECO:0000313" key="1">
    <source>
        <dbReference type="EMBL" id="KZP14296.1"/>
    </source>
</evidence>
<accession>A0A166D454</accession>
<dbReference type="EMBL" id="KV417619">
    <property type="protein sequence ID" value="KZP14296.1"/>
    <property type="molecule type" value="Genomic_DNA"/>
</dbReference>
<proteinExistence type="predicted"/>
<keyword evidence="2" id="KW-1185">Reference proteome</keyword>
<gene>
    <name evidence="1" type="ORF">FIBSPDRAFT_868391</name>
</gene>
<name>A0A166D454_9AGAM</name>
<dbReference type="Proteomes" id="UP000076532">
    <property type="component" value="Unassembled WGS sequence"/>
</dbReference>
<sequence length="51" mass="6299">MARRQHPLHRPQRYRFLRRRHFQGPHNVAIRGRVEMDQKIKKIRGERDRGG</sequence>
<reference evidence="1 2" key="1">
    <citation type="journal article" date="2016" name="Mol. Biol. Evol.">
        <title>Comparative Genomics of Early-Diverging Mushroom-Forming Fungi Provides Insights into the Origins of Lignocellulose Decay Capabilities.</title>
        <authorList>
            <person name="Nagy L.G."/>
            <person name="Riley R."/>
            <person name="Tritt A."/>
            <person name="Adam C."/>
            <person name="Daum C."/>
            <person name="Floudas D."/>
            <person name="Sun H."/>
            <person name="Yadav J.S."/>
            <person name="Pangilinan J."/>
            <person name="Larsson K.H."/>
            <person name="Matsuura K."/>
            <person name="Barry K."/>
            <person name="Labutti K."/>
            <person name="Kuo R."/>
            <person name="Ohm R.A."/>
            <person name="Bhattacharya S.S."/>
            <person name="Shirouzu T."/>
            <person name="Yoshinaga Y."/>
            <person name="Martin F.M."/>
            <person name="Grigoriev I.V."/>
            <person name="Hibbett D.S."/>
        </authorList>
    </citation>
    <scope>NUCLEOTIDE SEQUENCE [LARGE SCALE GENOMIC DNA]</scope>
    <source>
        <strain evidence="1 2">CBS 109695</strain>
    </source>
</reference>